<gene>
    <name evidence="2" type="ORF">CCMP2556_LOCUS53780</name>
</gene>
<accession>A0ABP0SVG8</accession>
<dbReference type="Proteomes" id="UP001642484">
    <property type="component" value="Unassembled WGS sequence"/>
</dbReference>
<evidence type="ECO:0000256" key="1">
    <source>
        <dbReference type="SAM" id="MobiDB-lite"/>
    </source>
</evidence>
<proteinExistence type="predicted"/>
<sequence>MQRLLHPPMQRLPNTHSRPRMIPGTDEPLGPLGGAAQLLRQPRYFLNACGETLAWIDEGKLPEENVEAARAVRDALPLSATAVRAAVPCGAAAGQLCEWVMAIFAYFDAVENWEP</sequence>
<reference evidence="2 3" key="1">
    <citation type="submission" date="2024-02" db="EMBL/GenBank/DDBJ databases">
        <authorList>
            <person name="Chen Y."/>
            <person name="Shah S."/>
            <person name="Dougan E. K."/>
            <person name="Thang M."/>
            <person name="Chan C."/>
        </authorList>
    </citation>
    <scope>NUCLEOTIDE SEQUENCE [LARGE SCALE GENOMIC DNA]</scope>
</reference>
<keyword evidence="3" id="KW-1185">Reference proteome</keyword>
<protein>
    <submittedName>
        <fullName evidence="2">Uncharacterized protein</fullName>
    </submittedName>
</protein>
<organism evidence="2 3">
    <name type="scientific">Durusdinium trenchii</name>
    <dbReference type="NCBI Taxonomy" id="1381693"/>
    <lineage>
        <taxon>Eukaryota</taxon>
        <taxon>Sar</taxon>
        <taxon>Alveolata</taxon>
        <taxon>Dinophyceae</taxon>
        <taxon>Suessiales</taxon>
        <taxon>Symbiodiniaceae</taxon>
        <taxon>Durusdinium</taxon>
    </lineage>
</organism>
<evidence type="ECO:0000313" key="2">
    <source>
        <dbReference type="EMBL" id="CAK9116104.1"/>
    </source>
</evidence>
<feature type="region of interest" description="Disordered" evidence="1">
    <location>
        <begin position="1"/>
        <end position="22"/>
    </location>
</feature>
<name>A0ABP0SVG8_9DINO</name>
<dbReference type="EMBL" id="CAXAMN010028315">
    <property type="protein sequence ID" value="CAK9116104.1"/>
    <property type="molecule type" value="Genomic_DNA"/>
</dbReference>
<evidence type="ECO:0000313" key="3">
    <source>
        <dbReference type="Proteomes" id="UP001642484"/>
    </source>
</evidence>
<comment type="caution">
    <text evidence="2">The sequence shown here is derived from an EMBL/GenBank/DDBJ whole genome shotgun (WGS) entry which is preliminary data.</text>
</comment>